<dbReference type="SUPFAM" id="SSF49785">
    <property type="entry name" value="Galactose-binding domain-like"/>
    <property type="match status" value="1"/>
</dbReference>
<proteinExistence type="predicted"/>
<feature type="compositionally biased region" description="Low complexity" evidence="1">
    <location>
        <begin position="253"/>
        <end position="274"/>
    </location>
</feature>
<dbReference type="InterPro" id="IPR003961">
    <property type="entry name" value="FN3_dom"/>
</dbReference>
<feature type="chain" id="PRO_5045064421" evidence="2">
    <location>
        <begin position="27"/>
        <end position="377"/>
    </location>
</feature>
<keyword evidence="2" id="KW-0732">Signal</keyword>
<sequence>MSKKFLATVLSFFLISIMLLPSATHAAASNKTVEGMLGFSPPAGTTAKASSIYSNYVAENSIDGDTETFWNAGTPKGNIELIFPSPIEMNFVQITTGALPPIAVSYTIYGLEGGKWVPISEQINHTLTAKYTTSQPDKVKLGTYDGIKIDADGGESWLAFNEITIGMVEAINLKGQPQNSSAKLSWNTIKDATNYKINYGTEPNKYTDSIAVEKDAAGNYVIPNLTNGKTYYFQVVAIFNGVETAISNEVAVTPNEPQTTETTTPGNPSTGEPSQPGKSGTTNPNDPSTGEPKNSQTPSGNRAILVVTMTTGLEKEFDLSMKEVNDFIAWYEGKQAGSGSASYAINKHDNNKGPFSSRKDYMLFDRILTFEVSEYSK</sequence>
<name>A0ABW4DBW7_9BACL</name>
<dbReference type="CDD" id="cd00063">
    <property type="entry name" value="FN3"/>
    <property type="match status" value="1"/>
</dbReference>
<dbReference type="EMBL" id="JBHTNZ010000004">
    <property type="protein sequence ID" value="MFD1460821.1"/>
    <property type="molecule type" value="Genomic_DNA"/>
</dbReference>
<reference evidence="5" key="1">
    <citation type="journal article" date="2019" name="Int. J. Syst. Evol. Microbiol.">
        <title>The Global Catalogue of Microorganisms (GCM) 10K type strain sequencing project: providing services to taxonomists for standard genome sequencing and annotation.</title>
        <authorList>
            <consortium name="The Broad Institute Genomics Platform"/>
            <consortium name="The Broad Institute Genome Sequencing Center for Infectious Disease"/>
            <person name="Wu L."/>
            <person name="Ma J."/>
        </authorList>
    </citation>
    <scope>NUCLEOTIDE SEQUENCE [LARGE SCALE GENOMIC DNA]</scope>
    <source>
        <strain evidence="5">CCM 9147</strain>
    </source>
</reference>
<evidence type="ECO:0000259" key="3">
    <source>
        <dbReference type="PROSITE" id="PS50853"/>
    </source>
</evidence>
<evidence type="ECO:0000256" key="2">
    <source>
        <dbReference type="SAM" id="SignalP"/>
    </source>
</evidence>
<organism evidence="4 5">
    <name type="scientific">Paenibacillus farraposensis</name>
    <dbReference type="NCBI Taxonomy" id="2807095"/>
    <lineage>
        <taxon>Bacteria</taxon>
        <taxon>Bacillati</taxon>
        <taxon>Bacillota</taxon>
        <taxon>Bacilli</taxon>
        <taxon>Bacillales</taxon>
        <taxon>Paenibacillaceae</taxon>
        <taxon>Paenibacillus</taxon>
    </lineage>
</organism>
<accession>A0ABW4DBW7</accession>
<dbReference type="SUPFAM" id="SSF49265">
    <property type="entry name" value="Fibronectin type III"/>
    <property type="match status" value="1"/>
</dbReference>
<feature type="signal peptide" evidence="2">
    <location>
        <begin position="1"/>
        <end position="26"/>
    </location>
</feature>
<dbReference type="PROSITE" id="PS50853">
    <property type="entry name" value="FN3"/>
    <property type="match status" value="1"/>
</dbReference>
<dbReference type="InterPro" id="IPR013783">
    <property type="entry name" value="Ig-like_fold"/>
</dbReference>
<dbReference type="Gene3D" id="2.60.40.10">
    <property type="entry name" value="Immunoglobulins"/>
    <property type="match status" value="1"/>
</dbReference>
<keyword evidence="5" id="KW-1185">Reference proteome</keyword>
<feature type="region of interest" description="Disordered" evidence="1">
    <location>
        <begin position="250"/>
        <end position="302"/>
    </location>
</feature>
<comment type="caution">
    <text evidence="4">The sequence shown here is derived from an EMBL/GenBank/DDBJ whole genome shotgun (WGS) entry which is preliminary data.</text>
</comment>
<dbReference type="InterPro" id="IPR036116">
    <property type="entry name" value="FN3_sf"/>
</dbReference>
<feature type="compositionally biased region" description="Polar residues" evidence="1">
    <location>
        <begin position="276"/>
        <end position="300"/>
    </location>
</feature>
<protein>
    <submittedName>
        <fullName evidence="4">Fibronectin type III domain-containing protein</fullName>
    </submittedName>
</protein>
<feature type="domain" description="Fibronectin type-III" evidence="3">
    <location>
        <begin position="167"/>
        <end position="257"/>
    </location>
</feature>
<dbReference type="InterPro" id="IPR008979">
    <property type="entry name" value="Galactose-bd-like_sf"/>
</dbReference>
<evidence type="ECO:0000313" key="5">
    <source>
        <dbReference type="Proteomes" id="UP001597340"/>
    </source>
</evidence>
<dbReference type="RefSeq" id="WP_229523552.1">
    <property type="nucleotide sequence ID" value="NZ_JAFFQR010000029.1"/>
</dbReference>
<dbReference type="Gene3D" id="2.60.120.260">
    <property type="entry name" value="Galactose-binding domain-like"/>
    <property type="match status" value="1"/>
</dbReference>
<gene>
    <name evidence="4" type="ORF">ACFQ5D_05050</name>
</gene>
<evidence type="ECO:0000313" key="4">
    <source>
        <dbReference type="EMBL" id="MFD1460821.1"/>
    </source>
</evidence>
<dbReference type="Proteomes" id="UP001597340">
    <property type="component" value="Unassembled WGS sequence"/>
</dbReference>
<evidence type="ECO:0000256" key="1">
    <source>
        <dbReference type="SAM" id="MobiDB-lite"/>
    </source>
</evidence>